<protein>
    <submittedName>
        <fullName evidence="2">Uncharacterized protein</fullName>
    </submittedName>
</protein>
<reference evidence="2" key="1">
    <citation type="journal article" date="2014" name="Int. J. Syst. Evol. Microbiol.">
        <title>Complete genome sequence of Corynebacterium casei LMG S-19264T (=DSM 44701T), isolated from a smear-ripened cheese.</title>
        <authorList>
            <consortium name="US DOE Joint Genome Institute (JGI-PGF)"/>
            <person name="Walter F."/>
            <person name="Albersmeier A."/>
            <person name="Kalinowski J."/>
            <person name="Ruckert C."/>
        </authorList>
    </citation>
    <scope>NUCLEOTIDE SEQUENCE</scope>
    <source>
        <strain evidence="2">CGMCC 1.8984</strain>
    </source>
</reference>
<sequence length="76" mass="7614">MIADAAATSRTGLWDPRALASPTSPNSGPERRATSAATRASSASASRRDRASASATRTSPASLNCAASVCGNPLKP</sequence>
<reference evidence="2" key="2">
    <citation type="submission" date="2020-09" db="EMBL/GenBank/DDBJ databases">
        <authorList>
            <person name="Sun Q."/>
            <person name="Zhou Y."/>
        </authorList>
    </citation>
    <scope>NUCLEOTIDE SEQUENCE</scope>
    <source>
        <strain evidence="2">CGMCC 1.8984</strain>
    </source>
</reference>
<proteinExistence type="predicted"/>
<keyword evidence="3" id="KW-1185">Reference proteome</keyword>
<accession>A0A917PUW1</accession>
<organism evidence="2 3">
    <name type="scientific">Agromyces bauzanensis</name>
    <dbReference type="NCBI Taxonomy" id="1308924"/>
    <lineage>
        <taxon>Bacteria</taxon>
        <taxon>Bacillati</taxon>
        <taxon>Actinomycetota</taxon>
        <taxon>Actinomycetes</taxon>
        <taxon>Micrococcales</taxon>
        <taxon>Microbacteriaceae</taxon>
        <taxon>Agromyces</taxon>
    </lineage>
</organism>
<feature type="compositionally biased region" description="Low complexity" evidence="1">
    <location>
        <begin position="52"/>
        <end position="62"/>
    </location>
</feature>
<dbReference type="AlphaFoldDB" id="A0A917PUW1"/>
<evidence type="ECO:0000313" key="2">
    <source>
        <dbReference type="EMBL" id="GGJ93084.1"/>
    </source>
</evidence>
<evidence type="ECO:0000256" key="1">
    <source>
        <dbReference type="SAM" id="MobiDB-lite"/>
    </source>
</evidence>
<name>A0A917PUW1_9MICO</name>
<feature type="compositionally biased region" description="Low complexity" evidence="1">
    <location>
        <begin position="34"/>
        <end position="45"/>
    </location>
</feature>
<gene>
    <name evidence="2" type="ORF">GCM10011372_34520</name>
</gene>
<dbReference type="Proteomes" id="UP000636956">
    <property type="component" value="Unassembled WGS sequence"/>
</dbReference>
<evidence type="ECO:0000313" key="3">
    <source>
        <dbReference type="Proteomes" id="UP000636956"/>
    </source>
</evidence>
<comment type="caution">
    <text evidence="2">The sequence shown here is derived from an EMBL/GenBank/DDBJ whole genome shotgun (WGS) entry which is preliminary data.</text>
</comment>
<feature type="region of interest" description="Disordered" evidence="1">
    <location>
        <begin position="1"/>
        <end position="76"/>
    </location>
</feature>
<dbReference type="EMBL" id="BMMD01000031">
    <property type="protein sequence ID" value="GGJ93084.1"/>
    <property type="molecule type" value="Genomic_DNA"/>
</dbReference>